<keyword evidence="2" id="KW-1185">Reference proteome</keyword>
<reference evidence="1" key="1">
    <citation type="submission" date="2022-09" db="EMBL/GenBank/DDBJ databases">
        <title>Culturomic study of gut microbiota in children with autism spectrum disorder.</title>
        <authorList>
            <person name="Efimov B.A."/>
            <person name="Chaplin A.V."/>
            <person name="Sokolova S.R."/>
            <person name="Pikina A.P."/>
            <person name="Korzhanova M."/>
            <person name="Belova V."/>
            <person name="Korostin D."/>
        </authorList>
    </citation>
    <scope>NUCLEOTIDE SEQUENCE</scope>
    <source>
        <strain evidence="1">ASD5510</strain>
    </source>
</reference>
<name>A0A9J6QV47_9FIRM</name>
<organism evidence="1 2">
    <name type="scientific">Hominibacterium faecale</name>
    <dbReference type="NCBI Taxonomy" id="2839743"/>
    <lineage>
        <taxon>Bacteria</taxon>
        <taxon>Bacillati</taxon>
        <taxon>Bacillota</taxon>
        <taxon>Clostridia</taxon>
        <taxon>Peptostreptococcales</taxon>
        <taxon>Anaerovoracaceae</taxon>
        <taxon>Hominibacterium</taxon>
    </lineage>
</organism>
<dbReference type="AlphaFoldDB" id="A0A9J6QV47"/>
<dbReference type="RefSeq" id="WP_253021213.1">
    <property type="nucleotide sequence ID" value="NZ_JAOSHN010000004.1"/>
</dbReference>
<dbReference type="EMBL" id="JAOSHN010000004">
    <property type="protein sequence ID" value="MCU7379019.1"/>
    <property type="molecule type" value="Genomic_DNA"/>
</dbReference>
<gene>
    <name evidence="1" type="ORF">OBO34_11730</name>
</gene>
<proteinExistence type="predicted"/>
<sequence length="130" mass="15211">MSAPIAKLREAAKLPPKDHLAIFDHYVALGRDLEYIAIKFGYDIPMIITILEGYGETVCPESCGRLKHLSQILMKEYIERFYPGIASENPQNDWINIEAYLDIYHPRWRDEVQKQTVNERKRLSRNKGLY</sequence>
<protein>
    <submittedName>
        <fullName evidence="1">Uncharacterized protein</fullName>
    </submittedName>
</protein>
<dbReference type="Proteomes" id="UP001065549">
    <property type="component" value="Unassembled WGS sequence"/>
</dbReference>
<accession>A0A9J6QV47</accession>
<evidence type="ECO:0000313" key="2">
    <source>
        <dbReference type="Proteomes" id="UP001065549"/>
    </source>
</evidence>
<comment type="caution">
    <text evidence="1">The sequence shown here is derived from an EMBL/GenBank/DDBJ whole genome shotgun (WGS) entry which is preliminary data.</text>
</comment>
<evidence type="ECO:0000313" key="1">
    <source>
        <dbReference type="EMBL" id="MCU7379019.1"/>
    </source>
</evidence>